<keyword evidence="4" id="KW-0732">Signal</keyword>
<name>A0ABW0LZD8_9BACL</name>
<dbReference type="PANTHER" id="PTHR43343">
    <property type="entry name" value="PEPTIDASE S12"/>
    <property type="match status" value="1"/>
</dbReference>
<comment type="caution">
    <text evidence="5">The sequence shown here is derived from an EMBL/GenBank/DDBJ whole genome shotgun (WGS) entry which is preliminary data.</text>
</comment>
<evidence type="ECO:0000313" key="6">
    <source>
        <dbReference type="Proteomes" id="UP001596105"/>
    </source>
</evidence>
<dbReference type="RefSeq" id="WP_209751706.1">
    <property type="nucleotide sequence ID" value="NZ_JBHSMH010000071.1"/>
</dbReference>
<dbReference type="SUPFAM" id="SSF50494">
    <property type="entry name" value="Trypsin-like serine proteases"/>
    <property type="match status" value="1"/>
</dbReference>
<dbReference type="Pfam" id="PF13365">
    <property type="entry name" value="Trypsin_2"/>
    <property type="match status" value="1"/>
</dbReference>
<dbReference type="EMBL" id="JBHSMH010000071">
    <property type="protein sequence ID" value="MFC5470665.1"/>
    <property type="molecule type" value="Genomic_DNA"/>
</dbReference>
<keyword evidence="3" id="KW-0720">Serine protease</keyword>
<feature type="chain" id="PRO_5047264771" evidence="4">
    <location>
        <begin position="21"/>
        <end position="380"/>
    </location>
</feature>
<reference evidence="6" key="1">
    <citation type="journal article" date="2019" name="Int. J. Syst. Evol. Microbiol.">
        <title>The Global Catalogue of Microorganisms (GCM) 10K type strain sequencing project: providing services to taxonomists for standard genome sequencing and annotation.</title>
        <authorList>
            <consortium name="The Broad Institute Genomics Platform"/>
            <consortium name="The Broad Institute Genome Sequencing Center for Infectious Disease"/>
            <person name="Wu L."/>
            <person name="Ma J."/>
        </authorList>
    </citation>
    <scope>NUCLEOTIDE SEQUENCE [LARGE SCALE GENOMIC DNA]</scope>
    <source>
        <strain evidence="6">CCUG 57113</strain>
    </source>
</reference>
<evidence type="ECO:0000256" key="3">
    <source>
        <dbReference type="ARBA" id="ARBA00022825"/>
    </source>
</evidence>
<keyword evidence="1 5" id="KW-0645">Protease</keyword>
<evidence type="ECO:0000313" key="5">
    <source>
        <dbReference type="EMBL" id="MFC5470665.1"/>
    </source>
</evidence>
<dbReference type="PANTHER" id="PTHR43343:SF3">
    <property type="entry name" value="PROTEASE DO-LIKE 8, CHLOROPLASTIC"/>
    <property type="match status" value="1"/>
</dbReference>
<dbReference type="Gene3D" id="2.40.10.120">
    <property type="match status" value="1"/>
</dbReference>
<dbReference type="EC" id="3.4.21.-" evidence="5"/>
<gene>
    <name evidence="5" type="ORF">ACFPPD_18410</name>
</gene>
<dbReference type="Proteomes" id="UP001596105">
    <property type="component" value="Unassembled WGS sequence"/>
</dbReference>
<keyword evidence="2 5" id="KW-0378">Hydrolase</keyword>
<evidence type="ECO:0000256" key="2">
    <source>
        <dbReference type="ARBA" id="ARBA00022801"/>
    </source>
</evidence>
<dbReference type="InterPro" id="IPR051201">
    <property type="entry name" value="Chloro_Bact_Ser_Proteases"/>
</dbReference>
<proteinExistence type="predicted"/>
<dbReference type="InterPro" id="IPR001940">
    <property type="entry name" value="Peptidase_S1C"/>
</dbReference>
<dbReference type="PRINTS" id="PR00834">
    <property type="entry name" value="PROTEASES2C"/>
</dbReference>
<protein>
    <submittedName>
        <fullName evidence="5">S1C family serine protease</fullName>
        <ecNumber evidence="5">3.4.21.-</ecNumber>
    </submittedName>
</protein>
<evidence type="ECO:0000256" key="1">
    <source>
        <dbReference type="ARBA" id="ARBA00022670"/>
    </source>
</evidence>
<evidence type="ECO:0000256" key="4">
    <source>
        <dbReference type="SAM" id="SignalP"/>
    </source>
</evidence>
<dbReference type="GO" id="GO:0008233">
    <property type="term" value="F:peptidase activity"/>
    <property type="evidence" value="ECO:0007669"/>
    <property type="project" value="UniProtKB-KW"/>
</dbReference>
<accession>A0ABW0LZD8</accession>
<keyword evidence="6" id="KW-1185">Reference proteome</keyword>
<dbReference type="GO" id="GO:0006508">
    <property type="term" value="P:proteolysis"/>
    <property type="evidence" value="ECO:0007669"/>
    <property type="project" value="UniProtKB-KW"/>
</dbReference>
<dbReference type="InterPro" id="IPR009003">
    <property type="entry name" value="Peptidase_S1_PA"/>
</dbReference>
<sequence>MKTMISAAISVCILAGGAFAAYQLNDRWNAPVVQADSKLSVPGDASDKSNETKDLKELIRESQKRVVSIQATYSDGTGIGSGFLYNDKGDIVTNAHVVNGAVNVMVKSSDTSLYSGKVIGMNEEKDVAVVRVDALAGQEPLAYDKVTKAEVGDEVMAFGSPLGLENTVTTGIISGVDRDFDLEQTKYRGVYQISAPITHGNSGGPLVMKSTGKVIGINSAGEEIGTIGYAIPYHQVAAMIEDWSAHPDEELAAGSTSEEAGSVEGYTKDLMTENAMYLVNYFYESLNGLDYVTAYSLLGSDWQSRTSYDKFREGYLNTLSVTVESIAVNSATSESAEVSVLIEAWENKDGERVISTYSSNYFVKPENGTLKIISGKGKKL</sequence>
<organism evidence="5 6">
    <name type="scientific">Cohnella suwonensis</name>
    <dbReference type="NCBI Taxonomy" id="696072"/>
    <lineage>
        <taxon>Bacteria</taxon>
        <taxon>Bacillati</taxon>
        <taxon>Bacillota</taxon>
        <taxon>Bacilli</taxon>
        <taxon>Bacillales</taxon>
        <taxon>Paenibacillaceae</taxon>
        <taxon>Cohnella</taxon>
    </lineage>
</organism>
<feature type="signal peptide" evidence="4">
    <location>
        <begin position="1"/>
        <end position="20"/>
    </location>
</feature>